<evidence type="ECO:0000256" key="2">
    <source>
        <dbReference type="ARBA" id="ARBA00022679"/>
    </source>
</evidence>
<evidence type="ECO:0000313" key="5">
    <source>
        <dbReference type="Proteomes" id="UP001154282"/>
    </source>
</evidence>
<keyword evidence="2" id="KW-0808">Transferase</keyword>
<dbReference type="Proteomes" id="UP001154282">
    <property type="component" value="Unassembled WGS sequence"/>
</dbReference>
<reference evidence="4" key="1">
    <citation type="submission" date="2022-08" db="EMBL/GenBank/DDBJ databases">
        <authorList>
            <person name="Gutierrez-Valencia J."/>
        </authorList>
    </citation>
    <scope>NUCLEOTIDE SEQUENCE</scope>
</reference>
<sequence>MAALKVEITSTETVKPSSPTPNHLRTHKLTILDQTAPPAYDQDSFAESLKDSLSNTLNVYYPLAGRYRDDFSIDCNDAGVDLVRARVGCHLSDALGQETVDEDRLLPLLPCRPQGRRVDSDGELVLLAVQVSFFECGGLSVGVCCWHGVSDACTLACFLRTWMMKTQDGNDESSGVVRDCTDVFPPRDLSAASESVEGFRAAVATPGTRIKRFVFGRDKIAALRRDIEAANSQQRPSRVQAVSAVIWAAAIKIARVKNEGRGQCHIAAMTTNLRSRMEPALPPVDNDDDYNALAAKLRESVKMVNDENMRKAMGSGFSNVLRRFAEEYAEGNLLAISSWCRFPFYEVDFGIGKPIWMCFFTMCYNLVVLLDAEDGVGIEAWVTLSEEDMSKFEKDVGVLKYATCSKSIVGVHH</sequence>
<dbReference type="Pfam" id="PF02458">
    <property type="entry name" value="Transferase"/>
    <property type="match status" value="2"/>
</dbReference>
<proteinExistence type="inferred from homology"/>
<comment type="caution">
    <text evidence="4">The sequence shown here is derived from an EMBL/GenBank/DDBJ whole genome shotgun (WGS) entry which is preliminary data.</text>
</comment>
<dbReference type="EMBL" id="CAMGYJ010000006">
    <property type="protein sequence ID" value="CAI0428709.1"/>
    <property type="molecule type" value="Genomic_DNA"/>
</dbReference>
<gene>
    <name evidence="4" type="ORF">LITE_LOCUS21787</name>
</gene>
<evidence type="ECO:0000256" key="3">
    <source>
        <dbReference type="ARBA" id="ARBA00023315"/>
    </source>
</evidence>
<protein>
    <submittedName>
        <fullName evidence="4">Uncharacterized protein</fullName>
    </submittedName>
</protein>
<comment type="similarity">
    <text evidence="1">Belongs to the plant acyltransferase family.</text>
</comment>
<dbReference type="PANTHER" id="PTHR31623:SF28">
    <property type="entry name" value="BAHD ACYLTRANSFERASE"/>
    <property type="match status" value="1"/>
</dbReference>
<name>A0AAV0L217_9ROSI</name>
<dbReference type="Gene3D" id="3.30.559.10">
    <property type="entry name" value="Chloramphenicol acetyltransferase-like domain"/>
    <property type="match status" value="2"/>
</dbReference>
<accession>A0AAV0L217</accession>
<dbReference type="AlphaFoldDB" id="A0AAV0L217"/>
<evidence type="ECO:0000256" key="1">
    <source>
        <dbReference type="ARBA" id="ARBA00009861"/>
    </source>
</evidence>
<evidence type="ECO:0000313" key="4">
    <source>
        <dbReference type="EMBL" id="CAI0428709.1"/>
    </source>
</evidence>
<dbReference type="GO" id="GO:0016746">
    <property type="term" value="F:acyltransferase activity"/>
    <property type="evidence" value="ECO:0007669"/>
    <property type="project" value="UniProtKB-KW"/>
</dbReference>
<dbReference type="InterPro" id="IPR023213">
    <property type="entry name" value="CAT-like_dom_sf"/>
</dbReference>
<organism evidence="4 5">
    <name type="scientific">Linum tenue</name>
    <dbReference type="NCBI Taxonomy" id="586396"/>
    <lineage>
        <taxon>Eukaryota</taxon>
        <taxon>Viridiplantae</taxon>
        <taxon>Streptophyta</taxon>
        <taxon>Embryophyta</taxon>
        <taxon>Tracheophyta</taxon>
        <taxon>Spermatophyta</taxon>
        <taxon>Magnoliopsida</taxon>
        <taxon>eudicotyledons</taxon>
        <taxon>Gunneridae</taxon>
        <taxon>Pentapetalae</taxon>
        <taxon>rosids</taxon>
        <taxon>fabids</taxon>
        <taxon>Malpighiales</taxon>
        <taxon>Linaceae</taxon>
        <taxon>Linum</taxon>
    </lineage>
</organism>
<keyword evidence="5" id="KW-1185">Reference proteome</keyword>
<dbReference type="PANTHER" id="PTHR31623">
    <property type="entry name" value="F21J9.9"/>
    <property type="match status" value="1"/>
</dbReference>
<keyword evidence="3" id="KW-0012">Acyltransferase</keyword>